<comment type="subunit">
    <text evidence="9">The Tat system comprises two distinct complexes: a TatABC complex, containing multiple copies of TatA, TatB and TatC subunits, and a separate TatA complex, containing only TatA subunits. Substrates initially bind to the TatABC complex, which probably triggers association of the separate TatA complex to form the active translocon.</text>
</comment>
<dbReference type="PANTHER" id="PTHR33162">
    <property type="entry name" value="SEC-INDEPENDENT PROTEIN TRANSLOCASE PROTEIN TATA, CHLOROPLASTIC"/>
    <property type="match status" value="1"/>
</dbReference>
<evidence type="ECO:0000256" key="3">
    <source>
        <dbReference type="ARBA" id="ARBA00022475"/>
    </source>
</evidence>
<sequence length="173" mass="18565">MLDVAPTELLLVAVVALVVIGPKDLPKAMRVAGKWIGRARGVARQFRSGIDTMIRESELEELQKQWAAENERIMREHPPEQALPQPYLSPEQQALNEQPGEPVLVEQPEIKDALATPVEAESSAAAPVSEPAPAPIALDKGVSLEDSIPPSILEPAQPAAEPEPDAPKAKAQS</sequence>
<keyword evidence="6 9" id="KW-1133">Transmembrane helix</keyword>
<organism evidence="11 12">
    <name type="scientific">Sphingomonas rustica</name>
    <dbReference type="NCBI Taxonomy" id="3103142"/>
    <lineage>
        <taxon>Bacteria</taxon>
        <taxon>Pseudomonadati</taxon>
        <taxon>Pseudomonadota</taxon>
        <taxon>Alphaproteobacteria</taxon>
        <taxon>Sphingomonadales</taxon>
        <taxon>Sphingomonadaceae</taxon>
        <taxon>Sphingomonas</taxon>
    </lineage>
</organism>
<evidence type="ECO:0000313" key="11">
    <source>
        <dbReference type="EMBL" id="MEN3746150.1"/>
    </source>
</evidence>
<dbReference type="PRINTS" id="PR01506">
    <property type="entry name" value="TATBPROTEIN"/>
</dbReference>
<comment type="subcellular location">
    <subcellularLocation>
        <location evidence="9">Cell membrane</location>
        <topology evidence="9">Single-pass membrane protein</topology>
    </subcellularLocation>
    <subcellularLocation>
        <location evidence="1">Membrane</location>
        <topology evidence="1">Single-pass membrane protein</topology>
    </subcellularLocation>
</comment>
<evidence type="ECO:0000256" key="2">
    <source>
        <dbReference type="ARBA" id="ARBA00022448"/>
    </source>
</evidence>
<dbReference type="Gene3D" id="1.20.5.3310">
    <property type="match status" value="1"/>
</dbReference>
<comment type="caution">
    <text evidence="11">The sequence shown here is derived from an EMBL/GenBank/DDBJ whole genome shotgun (WGS) entry which is preliminary data.</text>
</comment>
<gene>
    <name evidence="9 11" type="primary">tatB</name>
    <name evidence="11" type="ORF">TPR58_03140</name>
</gene>
<dbReference type="Proteomes" id="UP001427805">
    <property type="component" value="Unassembled WGS sequence"/>
</dbReference>
<dbReference type="EMBL" id="JBDIZK010000002">
    <property type="protein sequence ID" value="MEN3746150.1"/>
    <property type="molecule type" value="Genomic_DNA"/>
</dbReference>
<evidence type="ECO:0000313" key="12">
    <source>
        <dbReference type="Proteomes" id="UP001427805"/>
    </source>
</evidence>
<dbReference type="HAMAP" id="MF_00237">
    <property type="entry name" value="TatB"/>
    <property type="match status" value="1"/>
</dbReference>
<evidence type="ECO:0000256" key="9">
    <source>
        <dbReference type="HAMAP-Rule" id="MF_00237"/>
    </source>
</evidence>
<dbReference type="PANTHER" id="PTHR33162:SF1">
    <property type="entry name" value="SEC-INDEPENDENT PROTEIN TRANSLOCASE PROTEIN TATA, CHLOROPLASTIC"/>
    <property type="match status" value="1"/>
</dbReference>
<dbReference type="InterPro" id="IPR018448">
    <property type="entry name" value="TatB"/>
</dbReference>
<accession>A0ABV0B3I6</accession>
<dbReference type="InterPro" id="IPR003369">
    <property type="entry name" value="TatA/B/E"/>
</dbReference>
<dbReference type="RefSeq" id="WP_346245161.1">
    <property type="nucleotide sequence ID" value="NZ_JBDIZK010000002.1"/>
</dbReference>
<keyword evidence="4 9" id="KW-0812">Transmembrane</keyword>
<feature type="region of interest" description="Disordered" evidence="10">
    <location>
        <begin position="77"/>
        <end position="173"/>
    </location>
</feature>
<comment type="similarity">
    <text evidence="9">Belongs to the TatB family.</text>
</comment>
<dbReference type="NCBIfam" id="TIGR01410">
    <property type="entry name" value="tatB"/>
    <property type="match status" value="1"/>
</dbReference>
<comment type="function">
    <text evidence="9">Part of the twin-arginine translocation (Tat) system that transports large folded proteins containing a characteristic twin-arginine motif in their signal peptide across membranes. Together with TatC, TatB is part of a receptor directly interacting with Tat signal peptides. TatB may form an oligomeric binding site that transiently accommodates folded Tat precursor proteins before their translocation.</text>
</comment>
<proteinExistence type="inferred from homology"/>
<keyword evidence="7 9" id="KW-0811">Translocation</keyword>
<evidence type="ECO:0000256" key="6">
    <source>
        <dbReference type="ARBA" id="ARBA00022989"/>
    </source>
</evidence>
<feature type="compositionally biased region" description="Low complexity" evidence="10">
    <location>
        <begin position="117"/>
        <end position="131"/>
    </location>
</feature>
<name>A0ABV0B3I6_9SPHN</name>
<keyword evidence="3 9" id="KW-1003">Cell membrane</keyword>
<evidence type="ECO:0000256" key="4">
    <source>
        <dbReference type="ARBA" id="ARBA00022692"/>
    </source>
</evidence>
<evidence type="ECO:0000256" key="1">
    <source>
        <dbReference type="ARBA" id="ARBA00004167"/>
    </source>
</evidence>
<keyword evidence="12" id="KW-1185">Reference proteome</keyword>
<evidence type="ECO:0000256" key="5">
    <source>
        <dbReference type="ARBA" id="ARBA00022927"/>
    </source>
</evidence>
<keyword evidence="2 9" id="KW-0813">Transport</keyword>
<protein>
    <recommendedName>
        <fullName evidence="9">Sec-independent protein translocase protein TatB</fullName>
    </recommendedName>
</protein>
<dbReference type="Pfam" id="PF02416">
    <property type="entry name" value="TatA_B_E"/>
    <property type="match status" value="1"/>
</dbReference>
<evidence type="ECO:0000256" key="10">
    <source>
        <dbReference type="SAM" id="MobiDB-lite"/>
    </source>
</evidence>
<evidence type="ECO:0000256" key="7">
    <source>
        <dbReference type="ARBA" id="ARBA00023010"/>
    </source>
</evidence>
<evidence type="ECO:0000256" key="8">
    <source>
        <dbReference type="ARBA" id="ARBA00023136"/>
    </source>
</evidence>
<keyword evidence="8 9" id="KW-0472">Membrane</keyword>
<keyword evidence="5 9" id="KW-0653">Protein transport</keyword>
<reference evidence="11 12" key="1">
    <citation type="submission" date="2024-05" db="EMBL/GenBank/DDBJ databases">
        <title>Sphingomonas sp. HF-S3 16S ribosomal RNA gene Genome sequencing and assembly.</title>
        <authorList>
            <person name="Lee H."/>
        </authorList>
    </citation>
    <scope>NUCLEOTIDE SEQUENCE [LARGE SCALE GENOMIC DNA]</scope>
    <source>
        <strain evidence="11 12">HF-S3</strain>
    </source>
</reference>